<feature type="coiled-coil region" evidence="1">
    <location>
        <begin position="721"/>
        <end position="748"/>
    </location>
</feature>
<comment type="caution">
    <text evidence="4">The sequence shown here is derived from an EMBL/GenBank/DDBJ whole genome shotgun (WGS) entry which is preliminary data.</text>
</comment>
<evidence type="ECO:0000256" key="1">
    <source>
        <dbReference type="SAM" id="Coils"/>
    </source>
</evidence>
<evidence type="ECO:0000313" key="3">
    <source>
        <dbReference type="EMBL" id="CAF3601764.1"/>
    </source>
</evidence>
<sequence>MNAKFTTSNMNIHPTHMSTIHPVPLTTKTTTSSYINLRSNVNPKYNLYDAGQRKNNYPYKKFQTGSTTTFSGYTYISSYKNINNYNRKNDNIKSFNTMNNNNNNIKIPALMSIDRFQQPPRKNRRSLYYAQQYYNETQNTYQHHHHTILPTTTAINEHHVLILSDSMCKYVRVDKISPPNMKINISFESGCNCSRMLEFLEQQNIEQSQIFNVDFIIFSLCTNDVSYLELNQVIEHCRYLIQRTRQLFPKIKAIGWLALSPRSKPSRLYNSSSIDEINKKFNQLLQILSKQMNFEVINANLQHQHMHQDGLHPAIQSGRILFEKALYNWLCKQNKKFSPHLETGHNNILNNNDIPTTTTNMNNYNISQPTSKKYNKPLTIQPTIQFINNNHNNNNDDNNKPRYGQKIYERTKQQQQQQQQHHQHQQQINNNRNNQFTLKQKYNLMSRNVLTSHYPHLLRHKEEFFRKITIPTELENEKDSIFQLSNLHFQTEYFKSESEKWKIYMRAATGNKIQSRNQIESILIDNNDSSLPIARPSLSGLAEPPAPLDFSEFSELFDEWLPEPVPGQKRKLGHRQDDPPTPPPPRQPPPIIPRKTLPPRNSNVPLRMRSLQSSLILNSNDEKISSTHRQQSFNVLLPREKEETEQEKERQQMESSIAIVARECSMAISPLQSSTPEQLIKSPSVIPKQPIATTMNESFDFVIIPIECRYYFKKQNKKCTYNTIRMHQEFLENKYKQLEQEREIKLQTSFAQHLRTKVISLIINIVEKPLANKKNNDQRRLDNLLLDQRREKAARQIKNIGTLEEQQHIQIVHEKFMSISFPPQANNKTLILQDTEAKVLNLGPKFVPPSPQQVLKRLPKEINDMKEKVAAAWRRTTKTIEREPLI</sequence>
<feature type="non-terminal residue" evidence="4">
    <location>
        <position position="886"/>
    </location>
</feature>
<dbReference type="Proteomes" id="UP000663823">
    <property type="component" value="Unassembled WGS sequence"/>
</dbReference>
<dbReference type="Proteomes" id="UP000663874">
    <property type="component" value="Unassembled WGS sequence"/>
</dbReference>
<evidence type="ECO:0000313" key="4">
    <source>
        <dbReference type="EMBL" id="CAF3909733.1"/>
    </source>
</evidence>
<name>A0A819I1N8_9BILA</name>
<proteinExistence type="predicted"/>
<accession>A0A819I1N8</accession>
<feature type="compositionally biased region" description="Pro residues" evidence="2">
    <location>
        <begin position="579"/>
        <end position="592"/>
    </location>
</feature>
<keyword evidence="1" id="KW-0175">Coiled coil</keyword>
<dbReference type="EMBL" id="CAJOAX010000496">
    <property type="protein sequence ID" value="CAF3601764.1"/>
    <property type="molecule type" value="Genomic_DNA"/>
</dbReference>
<dbReference type="AlphaFoldDB" id="A0A819I1N8"/>
<gene>
    <name evidence="4" type="ORF">FNK824_LOCUS21029</name>
    <name evidence="3" type="ORF">OTI717_LOCUS6843</name>
</gene>
<evidence type="ECO:0000256" key="2">
    <source>
        <dbReference type="SAM" id="MobiDB-lite"/>
    </source>
</evidence>
<dbReference type="EMBL" id="CAJOBE010003966">
    <property type="protein sequence ID" value="CAF3909733.1"/>
    <property type="molecule type" value="Genomic_DNA"/>
</dbReference>
<organism evidence="4 5">
    <name type="scientific">Rotaria sordida</name>
    <dbReference type="NCBI Taxonomy" id="392033"/>
    <lineage>
        <taxon>Eukaryota</taxon>
        <taxon>Metazoa</taxon>
        <taxon>Spiralia</taxon>
        <taxon>Gnathifera</taxon>
        <taxon>Rotifera</taxon>
        <taxon>Eurotatoria</taxon>
        <taxon>Bdelloidea</taxon>
        <taxon>Philodinida</taxon>
        <taxon>Philodinidae</taxon>
        <taxon>Rotaria</taxon>
    </lineage>
</organism>
<feature type="region of interest" description="Disordered" evidence="2">
    <location>
        <begin position="564"/>
        <end position="605"/>
    </location>
</feature>
<reference evidence="4" key="1">
    <citation type="submission" date="2021-02" db="EMBL/GenBank/DDBJ databases">
        <authorList>
            <person name="Nowell W R."/>
        </authorList>
    </citation>
    <scope>NUCLEOTIDE SEQUENCE</scope>
</reference>
<dbReference type="SUPFAM" id="SSF52266">
    <property type="entry name" value="SGNH hydrolase"/>
    <property type="match status" value="1"/>
</dbReference>
<evidence type="ECO:0000313" key="5">
    <source>
        <dbReference type="Proteomes" id="UP000663874"/>
    </source>
</evidence>
<protein>
    <submittedName>
        <fullName evidence="4">Uncharacterized protein</fullName>
    </submittedName>
</protein>